<organism evidence="2 3">
    <name type="scientific">Centaurea solstitialis</name>
    <name type="common">yellow star-thistle</name>
    <dbReference type="NCBI Taxonomy" id="347529"/>
    <lineage>
        <taxon>Eukaryota</taxon>
        <taxon>Viridiplantae</taxon>
        <taxon>Streptophyta</taxon>
        <taxon>Embryophyta</taxon>
        <taxon>Tracheophyta</taxon>
        <taxon>Spermatophyta</taxon>
        <taxon>Magnoliopsida</taxon>
        <taxon>eudicotyledons</taxon>
        <taxon>Gunneridae</taxon>
        <taxon>Pentapetalae</taxon>
        <taxon>asterids</taxon>
        <taxon>campanulids</taxon>
        <taxon>Asterales</taxon>
        <taxon>Asteraceae</taxon>
        <taxon>Carduoideae</taxon>
        <taxon>Cardueae</taxon>
        <taxon>Centaureinae</taxon>
        <taxon>Centaurea</taxon>
    </lineage>
</organism>
<evidence type="ECO:0000259" key="1">
    <source>
        <dbReference type="Pfam" id="PF07727"/>
    </source>
</evidence>
<dbReference type="Proteomes" id="UP001172457">
    <property type="component" value="Chromosome 7"/>
</dbReference>
<dbReference type="AlphaFoldDB" id="A0AA38T1A0"/>
<dbReference type="PANTHER" id="PTHR11439">
    <property type="entry name" value="GAG-POL-RELATED RETROTRANSPOSON"/>
    <property type="match status" value="1"/>
</dbReference>
<evidence type="ECO:0000313" key="3">
    <source>
        <dbReference type="Proteomes" id="UP001172457"/>
    </source>
</evidence>
<evidence type="ECO:0000313" key="2">
    <source>
        <dbReference type="EMBL" id="KAJ9542982.1"/>
    </source>
</evidence>
<name>A0AA38T1A0_9ASTR</name>
<keyword evidence="3" id="KW-1185">Reference proteome</keyword>
<dbReference type="EMBL" id="JARYMX010000007">
    <property type="protein sequence ID" value="KAJ9542982.1"/>
    <property type="molecule type" value="Genomic_DNA"/>
</dbReference>
<dbReference type="InterPro" id="IPR043502">
    <property type="entry name" value="DNA/RNA_pol_sf"/>
</dbReference>
<protein>
    <recommendedName>
        <fullName evidence="1">Reverse transcriptase Ty1/copia-type domain-containing protein</fullName>
    </recommendedName>
</protein>
<sequence length="245" mass="28229">MRTLIAVVAQRNWTVYQLDVKSAFLNGELKEVVHVAQPKGFIKKGDEAKVYRLKHALYGLKQAPRAWFNRIEGYFIHEGFKKSAHDHTLFVKKSYKRSMQLEFEMTDLGKMKFFLGVEVSQNSEGISLCQSRYANEVLRRFEMWEANDVKNPILPDTNLMKLTSGKDVNNTKYMSLIGSLMYLTVTRPDLMYVVRLLSRLMAKPNEEHMAVAKRVLRSEEQLADLDEAFEVGRNLLGCLLRGAKC</sequence>
<dbReference type="Pfam" id="PF07727">
    <property type="entry name" value="RVT_2"/>
    <property type="match status" value="2"/>
</dbReference>
<reference evidence="2" key="1">
    <citation type="submission" date="2023-03" db="EMBL/GenBank/DDBJ databases">
        <title>Chromosome-scale reference genome and RAD-based genetic map of yellow starthistle (Centaurea solstitialis) reveal putative structural variation and QTLs associated with invader traits.</title>
        <authorList>
            <person name="Reatini B."/>
            <person name="Cang F.A."/>
            <person name="Jiang Q."/>
            <person name="Mckibben M.T.W."/>
            <person name="Barker M.S."/>
            <person name="Rieseberg L.H."/>
            <person name="Dlugosch K.M."/>
        </authorList>
    </citation>
    <scope>NUCLEOTIDE SEQUENCE</scope>
    <source>
        <strain evidence="2">CAN-66</strain>
        <tissue evidence="2">Leaf</tissue>
    </source>
</reference>
<dbReference type="PANTHER" id="PTHR11439:SF517">
    <property type="entry name" value="CYSTEINE-RICH RLK (RECEPTOR-LIKE PROTEIN KINASE) 8"/>
    <property type="match status" value="1"/>
</dbReference>
<gene>
    <name evidence="2" type="ORF">OSB04_029488</name>
</gene>
<feature type="domain" description="Reverse transcriptase Ty1/copia-type" evidence="1">
    <location>
        <begin position="94"/>
        <end position="154"/>
    </location>
</feature>
<feature type="domain" description="Reverse transcriptase Ty1/copia-type" evidence="1">
    <location>
        <begin position="2"/>
        <end position="93"/>
    </location>
</feature>
<accession>A0AA38T1A0</accession>
<comment type="caution">
    <text evidence="2">The sequence shown here is derived from an EMBL/GenBank/DDBJ whole genome shotgun (WGS) entry which is preliminary data.</text>
</comment>
<dbReference type="InterPro" id="IPR013103">
    <property type="entry name" value="RVT_2"/>
</dbReference>
<proteinExistence type="predicted"/>
<dbReference type="SUPFAM" id="SSF56672">
    <property type="entry name" value="DNA/RNA polymerases"/>
    <property type="match status" value="1"/>
</dbReference>